<dbReference type="AlphaFoldDB" id="A0A917THZ2"/>
<feature type="region of interest" description="Disordered" evidence="1">
    <location>
        <begin position="45"/>
        <end position="102"/>
    </location>
</feature>
<evidence type="ECO:0000313" key="2">
    <source>
        <dbReference type="EMBL" id="GGM22992.1"/>
    </source>
</evidence>
<proteinExistence type="predicted"/>
<protein>
    <submittedName>
        <fullName evidence="2">Uncharacterized protein</fullName>
    </submittedName>
</protein>
<dbReference type="Proteomes" id="UP000608890">
    <property type="component" value="Unassembled WGS sequence"/>
</dbReference>
<sequence>MRAGKQTARRPSLHPLYLRPARRGTPRQLAPLAELLTSMDNPLSGLAWVSSRHGHPTRRPAAPRRPTEPVPEPVAELTITPLMEAPTQPANRHPGVTQSQLR</sequence>
<feature type="compositionally biased region" description="Basic residues" evidence="1">
    <location>
        <begin position="52"/>
        <end position="62"/>
    </location>
</feature>
<feature type="region of interest" description="Disordered" evidence="1">
    <location>
        <begin position="1"/>
        <end position="25"/>
    </location>
</feature>
<reference evidence="2" key="2">
    <citation type="submission" date="2020-09" db="EMBL/GenBank/DDBJ databases">
        <authorList>
            <person name="Sun Q."/>
            <person name="Zhou Y."/>
        </authorList>
    </citation>
    <scope>NUCLEOTIDE SEQUENCE</scope>
    <source>
        <strain evidence="2">CGMCC 4.7312</strain>
    </source>
</reference>
<dbReference type="EMBL" id="BMNB01000002">
    <property type="protein sequence ID" value="GGM22992.1"/>
    <property type="molecule type" value="Genomic_DNA"/>
</dbReference>
<comment type="caution">
    <text evidence="2">The sequence shown here is derived from an EMBL/GenBank/DDBJ whole genome shotgun (WGS) entry which is preliminary data.</text>
</comment>
<gene>
    <name evidence="2" type="ORF">GCM10011608_04690</name>
</gene>
<keyword evidence="3" id="KW-1185">Reference proteome</keyword>
<name>A0A917THZ2_9ACTN</name>
<accession>A0A917THZ2</accession>
<organism evidence="2 3">
    <name type="scientific">Micromonospora sonchi</name>
    <dbReference type="NCBI Taxonomy" id="1763543"/>
    <lineage>
        <taxon>Bacteria</taxon>
        <taxon>Bacillati</taxon>
        <taxon>Actinomycetota</taxon>
        <taxon>Actinomycetes</taxon>
        <taxon>Micromonosporales</taxon>
        <taxon>Micromonosporaceae</taxon>
        <taxon>Micromonospora</taxon>
    </lineage>
</organism>
<evidence type="ECO:0000256" key="1">
    <source>
        <dbReference type="SAM" id="MobiDB-lite"/>
    </source>
</evidence>
<reference evidence="2" key="1">
    <citation type="journal article" date="2014" name="Int. J. Syst. Evol. Microbiol.">
        <title>Complete genome sequence of Corynebacterium casei LMG S-19264T (=DSM 44701T), isolated from a smear-ripened cheese.</title>
        <authorList>
            <consortium name="US DOE Joint Genome Institute (JGI-PGF)"/>
            <person name="Walter F."/>
            <person name="Albersmeier A."/>
            <person name="Kalinowski J."/>
            <person name="Ruckert C."/>
        </authorList>
    </citation>
    <scope>NUCLEOTIDE SEQUENCE</scope>
    <source>
        <strain evidence="2">CGMCC 4.7312</strain>
    </source>
</reference>
<evidence type="ECO:0000313" key="3">
    <source>
        <dbReference type="Proteomes" id="UP000608890"/>
    </source>
</evidence>